<reference evidence="2" key="1">
    <citation type="submission" date="2021-03" db="EMBL/GenBank/DDBJ databases">
        <authorList>
            <person name="Bekaert M."/>
        </authorList>
    </citation>
    <scope>NUCLEOTIDE SEQUENCE</scope>
</reference>
<protein>
    <submittedName>
        <fullName evidence="2">Uncharacterized protein</fullName>
    </submittedName>
</protein>
<proteinExistence type="predicted"/>
<dbReference type="Gene3D" id="3.40.50.1110">
    <property type="entry name" value="SGNH hydrolase"/>
    <property type="match status" value="1"/>
</dbReference>
<dbReference type="EMBL" id="CAJPWZ010000170">
    <property type="protein sequence ID" value="CAG2187490.1"/>
    <property type="molecule type" value="Genomic_DNA"/>
</dbReference>
<dbReference type="Proteomes" id="UP000683360">
    <property type="component" value="Unassembled WGS sequence"/>
</dbReference>
<dbReference type="InterPro" id="IPR036514">
    <property type="entry name" value="SGNH_hydro_sf"/>
</dbReference>
<accession>A0A8S3PUQ3</accession>
<evidence type="ECO:0000256" key="1">
    <source>
        <dbReference type="SAM" id="MobiDB-lite"/>
    </source>
</evidence>
<gene>
    <name evidence="2" type="ORF">MEDL_2959</name>
</gene>
<feature type="region of interest" description="Disordered" evidence="1">
    <location>
        <begin position="256"/>
        <end position="277"/>
    </location>
</feature>
<sequence length="489" mass="57017">MSLIKLTKFGNKHIERPTGKRALRPVILADSKGVRLQQQFIHKDQSNIIWWCKRGRKVHEAIDWLKTNLETEIQLIGDIWLYIWVGTCNLTSFDRSTRYICLSSSKSQETVDQVTTTYKEIIELFAKYPNCKLTFLETPFYSIVNWNSKQKHKNPSTFLEQDHLLEQQVILLNKEVKTINSSLGTHSPDFSYDLYRTSNCKTANHKGKKQRKYFNVALYPDGIHPDPVLAKVWLKKLVVQIFRDCISKSEGKQADHPFRKQLKAEKKNLRSQQRKEHAEDRLNLYQQIMDNPSTDLFYKLINRNRSKPRTNSTGIDIEGELEFNPAIQRKAFAKYYEDLSIPKESKFDNSYLELCQIRQHLVEEVLYNQQTTIEPYKEDDVSKAIDNLNSGKSPDEYGLCAEHLKLAKETGLFQFSFDQIKEEVYTEGTVYIKGKPLKQQILQSYATVSKLMYVHVYINLNDKCFRRLSSNTFCLFLDGCSKLNSIISS</sequence>
<evidence type="ECO:0000313" key="3">
    <source>
        <dbReference type="Proteomes" id="UP000683360"/>
    </source>
</evidence>
<organism evidence="2 3">
    <name type="scientific">Mytilus edulis</name>
    <name type="common">Blue mussel</name>
    <dbReference type="NCBI Taxonomy" id="6550"/>
    <lineage>
        <taxon>Eukaryota</taxon>
        <taxon>Metazoa</taxon>
        <taxon>Spiralia</taxon>
        <taxon>Lophotrochozoa</taxon>
        <taxon>Mollusca</taxon>
        <taxon>Bivalvia</taxon>
        <taxon>Autobranchia</taxon>
        <taxon>Pteriomorphia</taxon>
        <taxon>Mytilida</taxon>
        <taxon>Mytiloidea</taxon>
        <taxon>Mytilidae</taxon>
        <taxon>Mytilinae</taxon>
        <taxon>Mytilus</taxon>
    </lineage>
</organism>
<evidence type="ECO:0000313" key="2">
    <source>
        <dbReference type="EMBL" id="CAG2187490.1"/>
    </source>
</evidence>
<comment type="caution">
    <text evidence="2">The sequence shown here is derived from an EMBL/GenBank/DDBJ whole genome shotgun (WGS) entry which is preliminary data.</text>
</comment>
<keyword evidence="3" id="KW-1185">Reference proteome</keyword>
<name>A0A8S3PUQ3_MYTED</name>
<dbReference type="AlphaFoldDB" id="A0A8S3PUQ3"/>